<evidence type="ECO:0000313" key="3">
    <source>
        <dbReference type="Proteomes" id="UP001177670"/>
    </source>
</evidence>
<protein>
    <submittedName>
        <fullName evidence="2">Uncharacterized protein</fullName>
    </submittedName>
</protein>
<sequence length="110" mass="12465">MLGKSKGNLSEENNQFPWPAPKIACLPNKRTSLLAGTGPVFPGRKESRKRNCRQPRRVYGRENHVYGPPSFAAVTSLTDFAIKIKSEGKERQTEENETIRFLKFLFVNQG</sequence>
<keyword evidence="3" id="KW-1185">Reference proteome</keyword>
<feature type="compositionally biased region" description="Polar residues" evidence="1">
    <location>
        <begin position="7"/>
        <end position="16"/>
    </location>
</feature>
<dbReference type="Proteomes" id="UP001177670">
    <property type="component" value="Unassembled WGS sequence"/>
</dbReference>
<gene>
    <name evidence="2" type="ORF">K0M31_012195</name>
</gene>
<organism evidence="2 3">
    <name type="scientific">Melipona bicolor</name>
    <dbReference type="NCBI Taxonomy" id="60889"/>
    <lineage>
        <taxon>Eukaryota</taxon>
        <taxon>Metazoa</taxon>
        <taxon>Ecdysozoa</taxon>
        <taxon>Arthropoda</taxon>
        <taxon>Hexapoda</taxon>
        <taxon>Insecta</taxon>
        <taxon>Pterygota</taxon>
        <taxon>Neoptera</taxon>
        <taxon>Endopterygota</taxon>
        <taxon>Hymenoptera</taxon>
        <taxon>Apocrita</taxon>
        <taxon>Aculeata</taxon>
        <taxon>Apoidea</taxon>
        <taxon>Anthophila</taxon>
        <taxon>Apidae</taxon>
        <taxon>Melipona</taxon>
    </lineage>
</organism>
<evidence type="ECO:0000256" key="1">
    <source>
        <dbReference type="SAM" id="MobiDB-lite"/>
    </source>
</evidence>
<evidence type="ECO:0000313" key="2">
    <source>
        <dbReference type="EMBL" id="KAK1120589.1"/>
    </source>
</evidence>
<dbReference type="EMBL" id="JAHYIQ010000030">
    <property type="protein sequence ID" value="KAK1120589.1"/>
    <property type="molecule type" value="Genomic_DNA"/>
</dbReference>
<proteinExistence type="predicted"/>
<dbReference type="AlphaFoldDB" id="A0AA40FKI4"/>
<accession>A0AA40FKI4</accession>
<feature type="region of interest" description="Disordered" evidence="1">
    <location>
        <begin position="1"/>
        <end position="21"/>
    </location>
</feature>
<reference evidence="2" key="1">
    <citation type="submission" date="2021-10" db="EMBL/GenBank/DDBJ databases">
        <title>Melipona bicolor Genome sequencing and assembly.</title>
        <authorList>
            <person name="Araujo N.S."/>
            <person name="Arias M.C."/>
        </authorList>
    </citation>
    <scope>NUCLEOTIDE SEQUENCE</scope>
    <source>
        <strain evidence="2">USP_2M_L1-L4_2017</strain>
        <tissue evidence="2">Whole body</tissue>
    </source>
</reference>
<comment type="caution">
    <text evidence="2">The sequence shown here is derived from an EMBL/GenBank/DDBJ whole genome shotgun (WGS) entry which is preliminary data.</text>
</comment>
<name>A0AA40FKI4_9HYME</name>